<accession>A0A427A9L0</accession>
<sequence length="119" mass="13834">MTETDNPNTTTNLRQAKKRLNRSKRALLTGYAVNWKSCRLQIASFRLCITECPTYKKEKCVMLHELEVERSSSAARRNWGHFEVPQKIDHRHKLSPLSGCTLGMFLLDAVNDEELRFPR</sequence>
<organism evidence="1 2">
    <name type="scientific">Ensete ventricosum</name>
    <name type="common">Abyssinian banana</name>
    <name type="synonym">Musa ensete</name>
    <dbReference type="NCBI Taxonomy" id="4639"/>
    <lineage>
        <taxon>Eukaryota</taxon>
        <taxon>Viridiplantae</taxon>
        <taxon>Streptophyta</taxon>
        <taxon>Embryophyta</taxon>
        <taxon>Tracheophyta</taxon>
        <taxon>Spermatophyta</taxon>
        <taxon>Magnoliopsida</taxon>
        <taxon>Liliopsida</taxon>
        <taxon>Zingiberales</taxon>
        <taxon>Musaceae</taxon>
        <taxon>Ensete</taxon>
    </lineage>
</organism>
<evidence type="ECO:0000313" key="2">
    <source>
        <dbReference type="Proteomes" id="UP000287651"/>
    </source>
</evidence>
<protein>
    <submittedName>
        <fullName evidence="1">Uncharacterized protein</fullName>
    </submittedName>
</protein>
<name>A0A427A9L0_ENSVE</name>
<dbReference type="Proteomes" id="UP000287651">
    <property type="component" value="Unassembled WGS sequence"/>
</dbReference>
<gene>
    <name evidence="1" type="ORF">B296_00011672</name>
</gene>
<comment type="caution">
    <text evidence="1">The sequence shown here is derived from an EMBL/GenBank/DDBJ whole genome shotgun (WGS) entry which is preliminary data.</text>
</comment>
<dbReference type="EMBL" id="AMZH03003257">
    <property type="protein sequence ID" value="RRT72903.1"/>
    <property type="molecule type" value="Genomic_DNA"/>
</dbReference>
<proteinExistence type="predicted"/>
<reference evidence="1 2" key="1">
    <citation type="journal article" date="2014" name="Agronomy (Basel)">
        <title>A Draft Genome Sequence for Ensete ventricosum, the Drought-Tolerant Tree Against Hunger.</title>
        <authorList>
            <person name="Harrison J."/>
            <person name="Moore K.A."/>
            <person name="Paszkiewicz K."/>
            <person name="Jones T."/>
            <person name="Grant M."/>
            <person name="Ambacheew D."/>
            <person name="Muzemil S."/>
            <person name="Studholme D.J."/>
        </authorList>
    </citation>
    <scope>NUCLEOTIDE SEQUENCE [LARGE SCALE GENOMIC DNA]</scope>
</reference>
<dbReference type="AlphaFoldDB" id="A0A427A9L0"/>
<evidence type="ECO:0000313" key="1">
    <source>
        <dbReference type="EMBL" id="RRT72903.1"/>
    </source>
</evidence>